<protein>
    <recommendedName>
        <fullName evidence="3">ParA family protein</fullName>
    </recommendedName>
</protein>
<dbReference type="InterPro" id="IPR027417">
    <property type="entry name" value="P-loop_NTPase"/>
</dbReference>
<proteinExistence type="predicted"/>
<dbReference type="SUPFAM" id="SSF52540">
    <property type="entry name" value="P-loop containing nucleoside triphosphate hydrolases"/>
    <property type="match status" value="1"/>
</dbReference>
<dbReference type="RefSeq" id="WP_149621063.1">
    <property type="nucleotide sequence ID" value="NZ_VOBL01000037.1"/>
</dbReference>
<dbReference type="Proteomes" id="UP000323856">
    <property type="component" value="Unassembled WGS sequence"/>
</dbReference>
<evidence type="ECO:0000313" key="1">
    <source>
        <dbReference type="EMBL" id="KAA0973099.1"/>
    </source>
</evidence>
<dbReference type="AlphaFoldDB" id="A0A5B0E6U2"/>
<gene>
    <name evidence="1" type="ORF">FQ154_19800</name>
</gene>
<dbReference type="EMBL" id="VOBL01000037">
    <property type="protein sequence ID" value="KAA0973099.1"/>
    <property type="molecule type" value="Genomic_DNA"/>
</dbReference>
<evidence type="ECO:0000313" key="2">
    <source>
        <dbReference type="Proteomes" id="UP000323856"/>
    </source>
</evidence>
<dbReference type="Gene3D" id="3.40.50.300">
    <property type="entry name" value="P-loop containing nucleotide triphosphate hydrolases"/>
    <property type="match status" value="1"/>
</dbReference>
<accession>A0A5B0E6U2</accession>
<sequence>MAVVSIASVGTSPGITTTAVALALEWPRPVVLVEADISKPSSVIAGFMQCQISGVRGLSTLSQIATIGHLDRESLLGSCVPLTSTGEDQGTEKLLLPAVANPEAAGGITTLWGELAELLASLDSSGVDVIVDLGRWTGKRDRRVAMAERADVFLYGLQPTFPALAAIEYGRKSIEPIRDAVGRGDSSSLVLFEAPAGGSTSSEVRKFLNMPVAGEIPFSPKRAAVFSQGNPATKKALRDGYMASIRSLRAKITKDLSTIRATMEEATDA</sequence>
<evidence type="ECO:0008006" key="3">
    <source>
        <dbReference type="Google" id="ProtNLM"/>
    </source>
</evidence>
<reference evidence="1 2" key="1">
    <citation type="submission" date="2019-07" db="EMBL/GenBank/DDBJ databases">
        <title>Analysis of the biochemical properties, biological activity and biotechnological potential of siderophores and biosurfactants produced by Antarctic psychrotolerant bacteria.</title>
        <authorList>
            <person name="Styczynski M."/>
            <person name="Krucon T."/>
            <person name="Decewicz P."/>
            <person name="Dziewit L."/>
        </authorList>
    </citation>
    <scope>NUCLEOTIDE SEQUENCE [LARGE SCALE GENOMIC DNA]</scope>
    <source>
        <strain evidence="1 2">ANT_H27</strain>
    </source>
</reference>
<dbReference type="OrthoDB" id="5243870at2"/>
<comment type="caution">
    <text evidence="1">The sequence shown here is derived from an EMBL/GenBank/DDBJ whole genome shotgun (WGS) entry which is preliminary data.</text>
</comment>
<organism evidence="1 2">
    <name type="scientific">Paeniglutamicibacter gangotriensis</name>
    <dbReference type="NCBI Taxonomy" id="254787"/>
    <lineage>
        <taxon>Bacteria</taxon>
        <taxon>Bacillati</taxon>
        <taxon>Actinomycetota</taxon>
        <taxon>Actinomycetes</taxon>
        <taxon>Micrococcales</taxon>
        <taxon>Micrococcaceae</taxon>
        <taxon>Paeniglutamicibacter</taxon>
    </lineage>
</organism>
<name>A0A5B0E6U2_9MICC</name>